<protein>
    <recommendedName>
        <fullName evidence="5">Heat shock factor binding protein 1</fullName>
    </recommendedName>
</protein>
<evidence type="ECO:0000313" key="2">
    <source>
        <dbReference type="EMBL" id="CAF4739912.1"/>
    </source>
</evidence>
<feature type="non-terminal residue" evidence="2">
    <location>
        <position position="1"/>
    </location>
</feature>
<evidence type="ECO:0000256" key="1">
    <source>
        <dbReference type="ARBA" id="ARBA00006349"/>
    </source>
</evidence>
<dbReference type="Pfam" id="PF06825">
    <property type="entry name" value="HSBP1"/>
    <property type="match status" value="1"/>
</dbReference>
<evidence type="ECO:0008006" key="5">
    <source>
        <dbReference type="Google" id="ProtNLM"/>
    </source>
</evidence>
<comment type="similarity">
    <text evidence="1">Belongs to the HSBP1 family.</text>
</comment>
<dbReference type="Gene3D" id="1.20.5.430">
    <property type="match status" value="1"/>
</dbReference>
<dbReference type="EMBL" id="CAJOBJ010182278">
    <property type="protein sequence ID" value="CAF4922732.1"/>
    <property type="molecule type" value="Genomic_DNA"/>
</dbReference>
<accession>A0A8S3AKB4</accession>
<dbReference type="InterPro" id="IPR009643">
    <property type="entry name" value="HS1-bd"/>
</dbReference>
<dbReference type="Proteomes" id="UP000681720">
    <property type="component" value="Unassembled WGS sequence"/>
</dbReference>
<name>A0A8S3AKB4_9BILA</name>
<dbReference type="EMBL" id="CAJOBJ010135436">
    <property type="protein sequence ID" value="CAF4739912.1"/>
    <property type="molecule type" value="Genomic_DNA"/>
</dbReference>
<gene>
    <name evidence="2" type="ORF">GIL414_LOCUS44671</name>
    <name evidence="3" type="ORF">GIL414_LOCUS52899</name>
</gene>
<reference evidence="2" key="1">
    <citation type="submission" date="2021-02" db="EMBL/GenBank/DDBJ databases">
        <authorList>
            <person name="Nowell W R."/>
        </authorList>
    </citation>
    <scope>NUCLEOTIDE SEQUENCE</scope>
</reference>
<comment type="caution">
    <text evidence="2">The sequence shown here is derived from an EMBL/GenBank/DDBJ whole genome shotgun (WGS) entry which is preliminary data.</text>
</comment>
<sequence>MSEYPMREPQNAQELVNLVQNTISQIQDKFGQMSDTIMTR</sequence>
<organism evidence="2 4">
    <name type="scientific">Rotaria magnacalcarata</name>
    <dbReference type="NCBI Taxonomy" id="392030"/>
    <lineage>
        <taxon>Eukaryota</taxon>
        <taxon>Metazoa</taxon>
        <taxon>Spiralia</taxon>
        <taxon>Gnathifera</taxon>
        <taxon>Rotifera</taxon>
        <taxon>Eurotatoria</taxon>
        <taxon>Bdelloidea</taxon>
        <taxon>Philodinida</taxon>
        <taxon>Philodinidae</taxon>
        <taxon>Rotaria</taxon>
    </lineage>
</organism>
<dbReference type="GO" id="GO:0003714">
    <property type="term" value="F:transcription corepressor activity"/>
    <property type="evidence" value="ECO:0007669"/>
    <property type="project" value="InterPro"/>
</dbReference>
<evidence type="ECO:0000313" key="3">
    <source>
        <dbReference type="EMBL" id="CAF4922732.1"/>
    </source>
</evidence>
<dbReference type="AlphaFoldDB" id="A0A8S3AKB4"/>
<evidence type="ECO:0000313" key="4">
    <source>
        <dbReference type="Proteomes" id="UP000681720"/>
    </source>
</evidence>
<proteinExistence type="inferred from homology"/>